<evidence type="ECO:0000313" key="3">
    <source>
        <dbReference type="EMBL" id="MTV31773.1"/>
    </source>
</evidence>
<evidence type="ECO:0000259" key="2">
    <source>
        <dbReference type="Pfam" id="PF14358"/>
    </source>
</evidence>
<feature type="transmembrane region" description="Helical" evidence="1">
    <location>
        <begin position="7"/>
        <end position="29"/>
    </location>
</feature>
<name>A0A6N8DRG9_RHOAC</name>
<sequence length="163" mass="16985">MKISRDWATSITIGAFGLMAVTGVLMFFHADSGLNKLAHEWLGWIFVGGVALHAFVNWGAFKRYFFSSRPGQAMIAVFAIALLASFAPLGGKAGGPPPVLAMNAVLNAPLSTVAPLTGRSVETIVAQLNGAGFAVSGPEATLASVAPDRAAQSKVLALLFKRD</sequence>
<protein>
    <submittedName>
        <fullName evidence="3">DUF4405 domain-containing protein</fullName>
    </submittedName>
</protein>
<keyword evidence="1" id="KW-0472">Membrane</keyword>
<dbReference type="Proteomes" id="UP000439113">
    <property type="component" value="Unassembled WGS sequence"/>
</dbReference>
<dbReference type="EMBL" id="WNKS01000010">
    <property type="protein sequence ID" value="MTV31773.1"/>
    <property type="molecule type" value="Genomic_DNA"/>
</dbReference>
<dbReference type="RefSeq" id="WP_155446450.1">
    <property type="nucleotide sequence ID" value="NZ_JAOQNR010000012.1"/>
</dbReference>
<reference evidence="3 4" key="1">
    <citation type="submission" date="2019-11" db="EMBL/GenBank/DDBJ databases">
        <title>Whole-genome sequence of a Rhodoblastus acidophilus DSM 142.</title>
        <authorList>
            <person name="Kyndt J.A."/>
            <person name="Meyer T.E."/>
        </authorList>
    </citation>
    <scope>NUCLEOTIDE SEQUENCE [LARGE SCALE GENOMIC DNA]</scope>
    <source>
        <strain evidence="3 4">DSM 142</strain>
    </source>
</reference>
<evidence type="ECO:0000256" key="1">
    <source>
        <dbReference type="SAM" id="Phobius"/>
    </source>
</evidence>
<keyword evidence="1" id="KW-0812">Transmembrane</keyword>
<dbReference type="AlphaFoldDB" id="A0A6N8DRG9"/>
<proteinExistence type="predicted"/>
<organism evidence="3 4">
    <name type="scientific">Rhodoblastus acidophilus</name>
    <name type="common">Rhodopseudomonas acidophila</name>
    <dbReference type="NCBI Taxonomy" id="1074"/>
    <lineage>
        <taxon>Bacteria</taxon>
        <taxon>Pseudomonadati</taxon>
        <taxon>Pseudomonadota</taxon>
        <taxon>Alphaproteobacteria</taxon>
        <taxon>Hyphomicrobiales</taxon>
        <taxon>Rhodoblastaceae</taxon>
        <taxon>Rhodoblastus</taxon>
    </lineage>
</organism>
<dbReference type="InterPro" id="IPR025517">
    <property type="entry name" value="DUF4405"/>
</dbReference>
<comment type="caution">
    <text evidence="3">The sequence shown here is derived from an EMBL/GenBank/DDBJ whole genome shotgun (WGS) entry which is preliminary data.</text>
</comment>
<feature type="transmembrane region" description="Helical" evidence="1">
    <location>
        <begin position="41"/>
        <end position="61"/>
    </location>
</feature>
<dbReference type="Pfam" id="PF14358">
    <property type="entry name" value="DUF4405"/>
    <property type="match status" value="1"/>
</dbReference>
<dbReference type="OrthoDB" id="5363112at2"/>
<gene>
    <name evidence="3" type="ORF">GJ654_12310</name>
</gene>
<accession>A0A6N8DRG9</accession>
<feature type="domain" description="Flavinylation-associated cytochrome" evidence="2">
    <location>
        <begin position="9"/>
        <end position="58"/>
    </location>
</feature>
<feature type="transmembrane region" description="Helical" evidence="1">
    <location>
        <begin position="73"/>
        <end position="91"/>
    </location>
</feature>
<evidence type="ECO:0000313" key="4">
    <source>
        <dbReference type="Proteomes" id="UP000439113"/>
    </source>
</evidence>
<keyword evidence="1" id="KW-1133">Transmembrane helix</keyword>